<dbReference type="PANTHER" id="PTHR32089">
    <property type="entry name" value="METHYL-ACCEPTING CHEMOTAXIS PROTEIN MCPB"/>
    <property type="match status" value="1"/>
</dbReference>
<evidence type="ECO:0000256" key="7">
    <source>
        <dbReference type="ARBA" id="ARBA00023136"/>
    </source>
</evidence>
<dbReference type="SMART" id="SM00283">
    <property type="entry name" value="MA"/>
    <property type="match status" value="1"/>
</dbReference>
<organism evidence="12">
    <name type="scientific">Rhodopseudomonas palustris (strain BisA53)</name>
    <dbReference type="NCBI Taxonomy" id="316055"/>
    <lineage>
        <taxon>Bacteria</taxon>
        <taxon>Pseudomonadati</taxon>
        <taxon>Pseudomonadota</taxon>
        <taxon>Alphaproteobacteria</taxon>
        <taxon>Hyphomicrobiales</taxon>
        <taxon>Nitrobacteraceae</taxon>
        <taxon>Rhodopseudomonas</taxon>
    </lineage>
</organism>
<evidence type="ECO:0000256" key="6">
    <source>
        <dbReference type="ARBA" id="ARBA00022989"/>
    </source>
</evidence>
<dbReference type="STRING" id="316055.RPE_1199"/>
<proteinExistence type="predicted"/>
<name>Q07SD3_RHOP5</name>
<dbReference type="GO" id="GO:0006935">
    <property type="term" value="P:chemotaxis"/>
    <property type="evidence" value="ECO:0007669"/>
    <property type="project" value="UniProtKB-KW"/>
</dbReference>
<evidence type="ECO:0000313" key="12">
    <source>
        <dbReference type="EMBL" id="ABJ05151.1"/>
    </source>
</evidence>
<dbReference type="EMBL" id="CP000463">
    <property type="protein sequence ID" value="ABJ05151.1"/>
    <property type="molecule type" value="Genomic_DNA"/>
</dbReference>
<gene>
    <name evidence="12" type="ordered locus">RPE_1199</name>
</gene>
<feature type="compositionally biased region" description="Pro residues" evidence="10">
    <location>
        <begin position="12"/>
        <end position="22"/>
    </location>
</feature>
<evidence type="ECO:0000256" key="10">
    <source>
        <dbReference type="SAM" id="MobiDB-lite"/>
    </source>
</evidence>
<dbReference type="PANTHER" id="PTHR32089:SF39">
    <property type="entry name" value="METHYL-ACCEPTING CHEMOTAXIS PROTEIN HLYB"/>
    <property type="match status" value="1"/>
</dbReference>
<protein>
    <submittedName>
        <fullName evidence="12">Methyl-accepting chemotaxis sensory transducer</fullName>
    </submittedName>
</protein>
<dbReference type="SUPFAM" id="SSF58104">
    <property type="entry name" value="Methyl-accepting chemotaxis protein (MCP) signaling domain"/>
    <property type="match status" value="1"/>
</dbReference>
<dbReference type="HOGENOM" id="CLU_043262_0_0_5"/>
<evidence type="ECO:0000259" key="11">
    <source>
        <dbReference type="PROSITE" id="PS50111"/>
    </source>
</evidence>
<dbReference type="InterPro" id="IPR004089">
    <property type="entry name" value="MCPsignal_dom"/>
</dbReference>
<dbReference type="AlphaFoldDB" id="Q07SD3"/>
<feature type="region of interest" description="Disordered" evidence="10">
    <location>
        <begin position="1"/>
        <end position="30"/>
    </location>
</feature>
<evidence type="ECO:0000256" key="8">
    <source>
        <dbReference type="ARBA" id="ARBA00023224"/>
    </source>
</evidence>
<keyword evidence="2" id="KW-1003">Cell membrane</keyword>
<keyword evidence="8 9" id="KW-0807">Transducer</keyword>
<dbReference type="GO" id="GO:0007165">
    <property type="term" value="P:signal transduction"/>
    <property type="evidence" value="ECO:0007669"/>
    <property type="project" value="UniProtKB-KW"/>
</dbReference>
<dbReference type="GO" id="GO:0005886">
    <property type="term" value="C:plasma membrane"/>
    <property type="evidence" value="ECO:0007669"/>
    <property type="project" value="UniProtKB-SubCell"/>
</dbReference>
<keyword evidence="6" id="KW-1133">Transmembrane helix</keyword>
<keyword evidence="4" id="KW-0145">Chemotaxis</keyword>
<feature type="domain" description="Methyl-accepting transducer" evidence="11">
    <location>
        <begin position="48"/>
        <end position="311"/>
    </location>
</feature>
<evidence type="ECO:0000256" key="2">
    <source>
        <dbReference type="ARBA" id="ARBA00022475"/>
    </source>
</evidence>
<evidence type="ECO:0000256" key="4">
    <source>
        <dbReference type="ARBA" id="ARBA00022500"/>
    </source>
</evidence>
<comment type="subcellular location">
    <subcellularLocation>
        <location evidence="1">Cell membrane</location>
        <topology evidence="1">Multi-pass membrane protein</topology>
    </subcellularLocation>
</comment>
<accession>Q07SD3</accession>
<evidence type="ECO:0000256" key="9">
    <source>
        <dbReference type="PROSITE-ProRule" id="PRU00284"/>
    </source>
</evidence>
<evidence type="ECO:0000256" key="3">
    <source>
        <dbReference type="ARBA" id="ARBA00022481"/>
    </source>
</evidence>
<dbReference type="Pfam" id="PF00015">
    <property type="entry name" value="MCPsignal"/>
    <property type="match status" value="1"/>
</dbReference>
<dbReference type="PROSITE" id="PS50111">
    <property type="entry name" value="CHEMOTAXIS_TRANSDUC_2"/>
    <property type="match status" value="1"/>
</dbReference>
<reference evidence="12" key="1">
    <citation type="submission" date="2006-09" db="EMBL/GenBank/DDBJ databases">
        <title>Complete sequence of Rhodopseudomonas palustris BisA53.</title>
        <authorList>
            <consortium name="US DOE Joint Genome Institute"/>
            <person name="Copeland A."/>
            <person name="Lucas S."/>
            <person name="Lapidus A."/>
            <person name="Barry K."/>
            <person name="Detter J.C."/>
            <person name="Glavina del Rio T."/>
            <person name="Hammon N."/>
            <person name="Israni S."/>
            <person name="Dalin E."/>
            <person name="Tice H."/>
            <person name="Pitluck S."/>
            <person name="Chain P."/>
            <person name="Malfatti S."/>
            <person name="Shin M."/>
            <person name="Vergez L."/>
            <person name="Schmutz J."/>
            <person name="Larimer F."/>
            <person name="Land M."/>
            <person name="Hauser L."/>
            <person name="Pelletier D.A."/>
            <person name="Kyrpides N."/>
            <person name="Kim E."/>
            <person name="Harwood C.S."/>
            <person name="Oda Y."/>
            <person name="Richardson P."/>
        </authorList>
    </citation>
    <scope>NUCLEOTIDE SEQUENCE [LARGE SCALE GENOMIC DNA]</scope>
    <source>
        <strain evidence="12">BisA53</strain>
    </source>
</reference>
<dbReference type="eggNOG" id="COG0840">
    <property type="taxonomic scope" value="Bacteria"/>
</dbReference>
<sequence>MFAFKRKTQVPEPEPAPPPPRPSTEAEPAATVDHSELLQNWMALAQMQQRIIGVLIGEITQTSGFVEVEADALSGRFQTLAVSAQQQTARVQSLTNLAESVQFEDENFAVQDIGQLLEQTLSDVVGKILLLSRDSMSMVYALDELCANVERVDACMKDLDKINRTTNMLALNARIEAERAGTAGNAFRVVASEVRELSRSTDELAGTMNAELKLVRKGLDEGRETLKRVATIDMSDNILAKDRLDNLIAALGKRSHDLAQTVESAVSEAEIISAAVDGMVTGIQFQDRTKQRLEHVVDTLQVVGEAVRELESTTRVAAPQLSQSKLADLDWVKKLMARYTMSEVRERFVAQVIDGKSIQVEEKRPATGAPAEVGSIELF</sequence>
<keyword evidence="7" id="KW-0472">Membrane</keyword>
<evidence type="ECO:0000256" key="5">
    <source>
        <dbReference type="ARBA" id="ARBA00022692"/>
    </source>
</evidence>
<evidence type="ECO:0000256" key="1">
    <source>
        <dbReference type="ARBA" id="ARBA00004651"/>
    </source>
</evidence>
<dbReference type="Gene3D" id="1.10.287.950">
    <property type="entry name" value="Methyl-accepting chemotaxis protein"/>
    <property type="match status" value="1"/>
</dbReference>
<keyword evidence="5" id="KW-0812">Transmembrane</keyword>
<dbReference type="KEGG" id="rpe:RPE_1199"/>
<keyword evidence="3" id="KW-0488">Methylation</keyword>